<gene>
    <name evidence="2" type="ORF">TKK_019443</name>
</gene>
<dbReference type="Pfam" id="PF20700">
    <property type="entry name" value="Mutator"/>
    <property type="match status" value="1"/>
</dbReference>
<protein>
    <recommendedName>
        <fullName evidence="1">Mutator-like transposase domain-containing protein</fullName>
    </recommendedName>
</protein>
<evidence type="ECO:0000313" key="3">
    <source>
        <dbReference type="Proteomes" id="UP001627154"/>
    </source>
</evidence>
<dbReference type="Proteomes" id="UP001627154">
    <property type="component" value="Unassembled WGS sequence"/>
</dbReference>
<accession>A0ABD2VWV7</accession>
<proteinExistence type="predicted"/>
<feature type="domain" description="Mutator-like transposase" evidence="1">
    <location>
        <begin position="1"/>
        <end position="75"/>
    </location>
</feature>
<reference evidence="2 3" key="1">
    <citation type="journal article" date="2024" name="bioRxiv">
        <title>A reference genome for Trichogramma kaykai: A tiny desert-dwelling parasitoid wasp with competing sex-ratio distorters.</title>
        <authorList>
            <person name="Culotta J."/>
            <person name="Lindsey A.R."/>
        </authorList>
    </citation>
    <scope>NUCLEOTIDE SEQUENCE [LARGE SCALE GENOMIC DNA]</scope>
    <source>
        <strain evidence="2 3">KSX58</strain>
    </source>
</reference>
<organism evidence="2 3">
    <name type="scientific">Trichogramma kaykai</name>
    <dbReference type="NCBI Taxonomy" id="54128"/>
    <lineage>
        <taxon>Eukaryota</taxon>
        <taxon>Metazoa</taxon>
        <taxon>Ecdysozoa</taxon>
        <taxon>Arthropoda</taxon>
        <taxon>Hexapoda</taxon>
        <taxon>Insecta</taxon>
        <taxon>Pterygota</taxon>
        <taxon>Neoptera</taxon>
        <taxon>Endopterygota</taxon>
        <taxon>Hymenoptera</taxon>
        <taxon>Apocrita</taxon>
        <taxon>Proctotrupomorpha</taxon>
        <taxon>Chalcidoidea</taxon>
        <taxon>Trichogrammatidae</taxon>
        <taxon>Trichogramma</taxon>
    </lineage>
</organism>
<evidence type="ECO:0000259" key="1">
    <source>
        <dbReference type="Pfam" id="PF20700"/>
    </source>
</evidence>
<dbReference type="EMBL" id="JBJJXI010000166">
    <property type="protein sequence ID" value="KAL3385058.1"/>
    <property type="molecule type" value="Genomic_DNA"/>
</dbReference>
<dbReference type="InterPro" id="IPR049012">
    <property type="entry name" value="Mutator_transp_dom"/>
</dbReference>
<sequence length="125" mass="14273">MNHTNKGIGNSLHDIHNLKASDPARELTNDTIKHVQRCFTYAVKQNIGEVSKVEAAVKNIPYYLHGIHSKCGEWCKDGTENRRLGAVKLLREYLTAHHNPAIIDLPVLWLKKIMEQNILKKCLLH</sequence>
<keyword evidence="3" id="KW-1185">Reference proteome</keyword>
<comment type="caution">
    <text evidence="2">The sequence shown here is derived from an EMBL/GenBank/DDBJ whole genome shotgun (WGS) entry which is preliminary data.</text>
</comment>
<evidence type="ECO:0000313" key="2">
    <source>
        <dbReference type="EMBL" id="KAL3385058.1"/>
    </source>
</evidence>
<dbReference type="AlphaFoldDB" id="A0ABD2VWV7"/>
<name>A0ABD2VWV7_9HYME</name>